<dbReference type="CDD" id="cd03192">
    <property type="entry name" value="GST_C_Sigma_like"/>
    <property type="match status" value="1"/>
</dbReference>
<dbReference type="InterPro" id="IPR004045">
    <property type="entry name" value="Glutathione_S-Trfase_N"/>
</dbReference>
<proteinExistence type="predicted"/>
<evidence type="ECO:0000259" key="2">
    <source>
        <dbReference type="PROSITE" id="PS50405"/>
    </source>
</evidence>
<protein>
    <submittedName>
        <fullName evidence="4">Hematopoietic prostaglandin D synthase-like</fullName>
    </submittedName>
</protein>
<dbReference type="InterPro" id="IPR004046">
    <property type="entry name" value="GST_C"/>
</dbReference>
<dbReference type="PANTHER" id="PTHR11571">
    <property type="entry name" value="GLUTATHIONE S-TRANSFERASE"/>
    <property type="match status" value="1"/>
</dbReference>
<feature type="domain" description="GST N-terminal" evidence="1">
    <location>
        <begin position="2"/>
        <end position="81"/>
    </location>
</feature>
<dbReference type="InterPro" id="IPR050213">
    <property type="entry name" value="GST_superfamily"/>
</dbReference>
<dbReference type="PROSITE" id="PS50404">
    <property type="entry name" value="GST_NTER"/>
    <property type="match status" value="1"/>
</dbReference>
<dbReference type="SUPFAM" id="SSF47616">
    <property type="entry name" value="GST C-terminal domain-like"/>
    <property type="match status" value="1"/>
</dbReference>
<evidence type="ECO:0000313" key="3">
    <source>
        <dbReference type="Proteomes" id="UP000515163"/>
    </source>
</evidence>
<dbReference type="FunCoup" id="A0A6P8J6B4">
    <property type="interactions" value="225"/>
</dbReference>
<dbReference type="GO" id="GO:0004364">
    <property type="term" value="F:glutathione transferase activity"/>
    <property type="evidence" value="ECO:0007669"/>
    <property type="project" value="TreeGrafter"/>
</dbReference>
<dbReference type="FunFam" id="1.20.1050.10:FF:000030">
    <property type="entry name" value="Glutathione S-transferase S1"/>
    <property type="match status" value="1"/>
</dbReference>
<dbReference type="SFLD" id="SFLDG00363">
    <property type="entry name" value="AMPS_(cytGST):_Alpha-__Mu-__Pi"/>
    <property type="match status" value="1"/>
</dbReference>
<dbReference type="InterPro" id="IPR040079">
    <property type="entry name" value="Glutathione_S-Trfase"/>
</dbReference>
<dbReference type="CDD" id="cd03039">
    <property type="entry name" value="GST_N_Sigma_like"/>
    <property type="match status" value="1"/>
</dbReference>
<dbReference type="SFLD" id="SFLDS00019">
    <property type="entry name" value="Glutathione_Transferase_(cytos"/>
    <property type="match status" value="1"/>
</dbReference>
<gene>
    <name evidence="4" type="primary">LOC116306876</name>
</gene>
<feature type="domain" description="GST C-terminal" evidence="2">
    <location>
        <begin position="83"/>
        <end position="203"/>
    </location>
</feature>
<dbReference type="GeneID" id="116306876"/>
<dbReference type="KEGG" id="aten:116306876"/>
<dbReference type="SFLD" id="SFLDG01205">
    <property type="entry name" value="AMPS.1"/>
    <property type="match status" value="1"/>
</dbReference>
<dbReference type="InterPro" id="IPR036249">
    <property type="entry name" value="Thioredoxin-like_sf"/>
</dbReference>
<dbReference type="Pfam" id="PF02798">
    <property type="entry name" value="GST_N"/>
    <property type="match status" value="1"/>
</dbReference>
<dbReference type="Pfam" id="PF14497">
    <property type="entry name" value="GST_C_3"/>
    <property type="match status" value="1"/>
</dbReference>
<dbReference type="Proteomes" id="UP000515163">
    <property type="component" value="Unplaced"/>
</dbReference>
<organism evidence="3 4">
    <name type="scientific">Actinia tenebrosa</name>
    <name type="common">Australian red waratah sea anemone</name>
    <dbReference type="NCBI Taxonomy" id="6105"/>
    <lineage>
        <taxon>Eukaryota</taxon>
        <taxon>Metazoa</taxon>
        <taxon>Cnidaria</taxon>
        <taxon>Anthozoa</taxon>
        <taxon>Hexacorallia</taxon>
        <taxon>Actiniaria</taxon>
        <taxon>Actiniidae</taxon>
        <taxon>Actinia</taxon>
    </lineage>
</organism>
<dbReference type="OrthoDB" id="414243at2759"/>
<dbReference type="PANTHER" id="PTHR11571:SF150">
    <property type="entry name" value="GLUTATHIONE S-TRANSFERASE"/>
    <property type="match status" value="1"/>
</dbReference>
<dbReference type="Gene3D" id="1.20.1050.10">
    <property type="match status" value="1"/>
</dbReference>
<dbReference type="AlphaFoldDB" id="A0A6P8J6B4"/>
<dbReference type="InterPro" id="IPR010987">
    <property type="entry name" value="Glutathione-S-Trfase_C-like"/>
</dbReference>
<evidence type="ECO:0000313" key="4">
    <source>
        <dbReference type="RefSeq" id="XP_031572865.1"/>
    </source>
</evidence>
<sequence>MPVYKLHYFNVRGRAELSRLCFAAAGVDYEDLRHTPEEWQQMKKDNVTPLGQLPMMEVDDEKFSQSMTIFRYVARQTGLCPTDSLQIAKCDMIVDTENDLAAKRIKYYYEKDEKLKEIYKGEYFQTYLPEFVSKITGLLKKNNDGKGFFIGDKMTYADIAVFNVCDTYYSYITDYPELKAHHERVGKVPGIKAWLEKRPKTDL</sequence>
<keyword evidence="3" id="KW-1185">Reference proteome</keyword>
<dbReference type="PROSITE" id="PS50405">
    <property type="entry name" value="GST_CTER"/>
    <property type="match status" value="1"/>
</dbReference>
<evidence type="ECO:0000259" key="1">
    <source>
        <dbReference type="PROSITE" id="PS50404"/>
    </source>
</evidence>
<dbReference type="SUPFAM" id="SSF52833">
    <property type="entry name" value="Thioredoxin-like"/>
    <property type="match status" value="1"/>
</dbReference>
<dbReference type="GO" id="GO:0006749">
    <property type="term" value="P:glutathione metabolic process"/>
    <property type="evidence" value="ECO:0007669"/>
    <property type="project" value="TreeGrafter"/>
</dbReference>
<dbReference type="FunFam" id="3.40.30.10:FF:000258">
    <property type="entry name" value="Glutathione S-transferase"/>
    <property type="match status" value="1"/>
</dbReference>
<accession>A0A6P8J6B4</accession>
<dbReference type="InParanoid" id="A0A6P8J6B4"/>
<reference evidence="4" key="1">
    <citation type="submission" date="2025-08" db="UniProtKB">
        <authorList>
            <consortium name="RefSeq"/>
        </authorList>
    </citation>
    <scope>IDENTIFICATION</scope>
    <source>
        <tissue evidence="4">Tentacle</tissue>
    </source>
</reference>
<dbReference type="RefSeq" id="XP_031572865.1">
    <property type="nucleotide sequence ID" value="XM_031717005.1"/>
</dbReference>
<dbReference type="Gene3D" id="3.40.30.10">
    <property type="entry name" value="Glutaredoxin"/>
    <property type="match status" value="1"/>
</dbReference>
<dbReference type="InterPro" id="IPR036282">
    <property type="entry name" value="Glutathione-S-Trfase_C_sf"/>
</dbReference>
<name>A0A6P8J6B4_ACTTE</name>